<feature type="domain" description="Transposase IS4-like" evidence="1">
    <location>
        <begin position="135"/>
        <end position="318"/>
    </location>
</feature>
<dbReference type="GO" id="GO:0006313">
    <property type="term" value="P:DNA transposition"/>
    <property type="evidence" value="ECO:0007669"/>
    <property type="project" value="InterPro"/>
</dbReference>
<dbReference type="PANTHER" id="PTHR35604:SF2">
    <property type="entry name" value="TRANSPOSASE INSH FOR INSERTION SEQUENCE ELEMENT IS5A-RELATED"/>
    <property type="match status" value="1"/>
</dbReference>
<evidence type="ECO:0008006" key="4">
    <source>
        <dbReference type="Google" id="ProtNLM"/>
    </source>
</evidence>
<proteinExistence type="predicted"/>
<dbReference type="AlphaFoldDB" id="A0A0F9BR69"/>
<evidence type="ECO:0000259" key="1">
    <source>
        <dbReference type="Pfam" id="PF01609"/>
    </source>
</evidence>
<reference evidence="3" key="1">
    <citation type="journal article" date="2015" name="Nature">
        <title>Complex archaea that bridge the gap between prokaryotes and eukaryotes.</title>
        <authorList>
            <person name="Spang A."/>
            <person name="Saw J.H."/>
            <person name="Jorgensen S.L."/>
            <person name="Zaremba-Niedzwiedzka K."/>
            <person name="Martijn J."/>
            <person name="Lind A.E."/>
            <person name="van Eijk R."/>
            <person name="Schleper C."/>
            <person name="Guy L."/>
            <person name="Ettema T.J."/>
        </authorList>
    </citation>
    <scope>NUCLEOTIDE SEQUENCE</scope>
</reference>
<evidence type="ECO:0000259" key="2">
    <source>
        <dbReference type="Pfam" id="PF05598"/>
    </source>
</evidence>
<evidence type="ECO:0000313" key="3">
    <source>
        <dbReference type="EMBL" id="KKL16367.1"/>
    </source>
</evidence>
<accession>A0A0F9BR69</accession>
<feature type="domain" description="Transposase InsH N-terminal" evidence="2">
    <location>
        <begin position="33"/>
        <end position="105"/>
    </location>
</feature>
<dbReference type="Pfam" id="PF05598">
    <property type="entry name" value="DUF772"/>
    <property type="match status" value="1"/>
</dbReference>
<comment type="caution">
    <text evidence="3">The sequence shown here is derived from an EMBL/GenBank/DDBJ whole genome shotgun (WGS) entry which is preliminary data.</text>
</comment>
<gene>
    <name evidence="3" type="ORF">LCGC14_2496300</name>
</gene>
<sequence length="325" mass="36941">MAHVNITTLGAEVQAPPITEDLQRFFNRLDDIPLMQALTGSSRRGPKGYHVYTLWRCFLVKHYLSLPSTEAMRRTLHNNPFIARACGISSPEDIPHHSTFSRFFKLLADVRYLHLVKDVSRRLVRHHYQTLPAFGERVAMDSTTLKGWSNGGKNPKFDKQAGWSVKKGSQGVKEATYGYKLHLLVDCESELPISANVSAGNVNDAKRASNLLSEARFTTGYFHPRYVMADKGYSGKPLYRLIRWQYHAQPIIDPNPGHKKLVAEVAEMKKTTGWQALYKQRPAVERAYSRLKGQRSLNHITVRGLRKVTVHCYLSLIAMQASTRH</sequence>
<dbReference type="PANTHER" id="PTHR35604">
    <property type="entry name" value="TRANSPOSASE INSH FOR INSERTION SEQUENCE ELEMENT IS5A-RELATED"/>
    <property type="match status" value="1"/>
</dbReference>
<dbReference type="EMBL" id="LAZR01039691">
    <property type="protein sequence ID" value="KKL16367.1"/>
    <property type="molecule type" value="Genomic_DNA"/>
</dbReference>
<dbReference type="InterPro" id="IPR002559">
    <property type="entry name" value="Transposase_11"/>
</dbReference>
<dbReference type="Pfam" id="PF01609">
    <property type="entry name" value="DDE_Tnp_1"/>
    <property type="match status" value="1"/>
</dbReference>
<dbReference type="GO" id="GO:0004803">
    <property type="term" value="F:transposase activity"/>
    <property type="evidence" value="ECO:0007669"/>
    <property type="project" value="InterPro"/>
</dbReference>
<dbReference type="InterPro" id="IPR008490">
    <property type="entry name" value="Transposase_InsH_N"/>
</dbReference>
<organism evidence="3">
    <name type="scientific">marine sediment metagenome</name>
    <dbReference type="NCBI Taxonomy" id="412755"/>
    <lineage>
        <taxon>unclassified sequences</taxon>
        <taxon>metagenomes</taxon>
        <taxon>ecological metagenomes</taxon>
    </lineage>
</organism>
<dbReference type="GO" id="GO:0003677">
    <property type="term" value="F:DNA binding"/>
    <property type="evidence" value="ECO:0007669"/>
    <property type="project" value="InterPro"/>
</dbReference>
<name>A0A0F9BR69_9ZZZZ</name>
<protein>
    <recommendedName>
        <fullName evidence="4">Transposase IS4-like domain-containing protein</fullName>
    </recommendedName>
</protein>